<dbReference type="SMART" id="SM00347">
    <property type="entry name" value="HTH_MARR"/>
    <property type="match status" value="1"/>
</dbReference>
<dbReference type="PANTHER" id="PTHR42756:SF1">
    <property type="entry name" value="TRANSCRIPTIONAL REPRESSOR OF EMRAB OPERON"/>
    <property type="match status" value="1"/>
</dbReference>
<keyword evidence="6" id="KW-1185">Reference proteome</keyword>
<comment type="caution">
    <text evidence="5">The sequence shown here is derived from an EMBL/GenBank/DDBJ whole genome shotgun (WGS) entry which is preliminary data.</text>
</comment>
<evidence type="ECO:0000256" key="2">
    <source>
        <dbReference type="ARBA" id="ARBA00023125"/>
    </source>
</evidence>
<dbReference type="Proteomes" id="UP000777560">
    <property type="component" value="Unassembled WGS sequence"/>
</dbReference>
<keyword evidence="1" id="KW-0805">Transcription regulation</keyword>
<keyword evidence="2" id="KW-0238">DNA-binding</keyword>
<reference evidence="5 6" key="1">
    <citation type="submission" date="2018-08" db="EMBL/GenBank/DDBJ databases">
        <title>Comparative genomics of wild bee and flower associated Lactobacillus reveals potential adaptation to the bee host.</title>
        <authorList>
            <person name="Vuong H.Q."/>
            <person name="Mcfrederick Q.S."/>
        </authorList>
    </citation>
    <scope>NUCLEOTIDE SEQUENCE [LARGE SCALE GENOMIC DNA]</scope>
    <source>
        <strain evidence="5 6">HV_13</strain>
    </source>
</reference>
<accession>A0ABY2Z3Y6</accession>
<evidence type="ECO:0000256" key="1">
    <source>
        <dbReference type="ARBA" id="ARBA00023015"/>
    </source>
</evidence>
<evidence type="ECO:0000313" key="5">
    <source>
        <dbReference type="EMBL" id="TPR26412.1"/>
    </source>
</evidence>
<organism evidence="5 6">
    <name type="scientific">Apilactobacillus micheneri</name>
    <dbReference type="NCBI Taxonomy" id="1899430"/>
    <lineage>
        <taxon>Bacteria</taxon>
        <taxon>Bacillati</taxon>
        <taxon>Bacillota</taxon>
        <taxon>Bacilli</taxon>
        <taxon>Lactobacillales</taxon>
        <taxon>Lactobacillaceae</taxon>
        <taxon>Apilactobacillus</taxon>
    </lineage>
</organism>
<dbReference type="Pfam" id="PF12802">
    <property type="entry name" value="MarR_2"/>
    <property type="match status" value="1"/>
</dbReference>
<proteinExistence type="predicted"/>
<evidence type="ECO:0000313" key="6">
    <source>
        <dbReference type="Proteomes" id="UP000777560"/>
    </source>
</evidence>
<dbReference type="InterPro" id="IPR036388">
    <property type="entry name" value="WH-like_DNA-bd_sf"/>
</dbReference>
<feature type="domain" description="HTH marR-type" evidence="4">
    <location>
        <begin position="1"/>
        <end position="114"/>
    </location>
</feature>
<name>A0ABY2Z3Y6_9LACO</name>
<dbReference type="EMBL" id="QUAV01000001">
    <property type="protein sequence ID" value="TPR26412.1"/>
    <property type="molecule type" value="Genomic_DNA"/>
</dbReference>
<protein>
    <submittedName>
        <fullName evidence="5">MarR family transcriptional regulator</fullName>
    </submittedName>
</protein>
<sequence length="119" mass="13827">MIDLKKYNLNKTQHRIIYSVSELNIASIGNILKLLNISKQALNVNVRNLMKQELITEISSKKDKRIKTLKLTKKGNALNNKINEEQTKRIESLFNKVNNDWEKAMIELSNEYINGLNKN</sequence>
<evidence type="ECO:0000256" key="3">
    <source>
        <dbReference type="ARBA" id="ARBA00023163"/>
    </source>
</evidence>
<gene>
    <name evidence="5" type="ORF">DY114_01575</name>
</gene>
<dbReference type="InterPro" id="IPR036390">
    <property type="entry name" value="WH_DNA-bd_sf"/>
</dbReference>
<dbReference type="PANTHER" id="PTHR42756">
    <property type="entry name" value="TRANSCRIPTIONAL REGULATOR, MARR"/>
    <property type="match status" value="1"/>
</dbReference>
<evidence type="ECO:0000259" key="4">
    <source>
        <dbReference type="PROSITE" id="PS50995"/>
    </source>
</evidence>
<keyword evidence="3" id="KW-0804">Transcription</keyword>
<dbReference type="Gene3D" id="1.10.10.10">
    <property type="entry name" value="Winged helix-like DNA-binding domain superfamily/Winged helix DNA-binding domain"/>
    <property type="match status" value="1"/>
</dbReference>
<dbReference type="PROSITE" id="PS50995">
    <property type="entry name" value="HTH_MARR_2"/>
    <property type="match status" value="1"/>
</dbReference>
<dbReference type="SUPFAM" id="SSF46785">
    <property type="entry name" value="Winged helix' DNA-binding domain"/>
    <property type="match status" value="1"/>
</dbReference>
<dbReference type="InterPro" id="IPR000835">
    <property type="entry name" value="HTH_MarR-typ"/>
</dbReference>